<evidence type="ECO:0000256" key="2">
    <source>
        <dbReference type="ARBA" id="ARBA00023315"/>
    </source>
</evidence>
<gene>
    <name evidence="4" type="ORF">EV696_11733</name>
</gene>
<dbReference type="CDD" id="cd04301">
    <property type="entry name" value="NAT_SF"/>
    <property type="match status" value="1"/>
</dbReference>
<dbReference type="Proteomes" id="UP000295375">
    <property type="component" value="Unassembled WGS sequence"/>
</dbReference>
<dbReference type="AlphaFoldDB" id="A0A4R6UG64"/>
<evidence type="ECO:0000313" key="4">
    <source>
        <dbReference type="EMBL" id="TDQ45800.1"/>
    </source>
</evidence>
<dbReference type="PANTHER" id="PTHR43072:SF23">
    <property type="entry name" value="UPF0039 PROTEIN C11D3.02C"/>
    <property type="match status" value="1"/>
</dbReference>
<keyword evidence="5" id="KW-1185">Reference proteome</keyword>
<evidence type="ECO:0000313" key="5">
    <source>
        <dbReference type="Proteomes" id="UP000295375"/>
    </source>
</evidence>
<dbReference type="RefSeq" id="WP_232475426.1">
    <property type="nucleotide sequence ID" value="NZ_CP037953.1"/>
</dbReference>
<evidence type="ECO:0000259" key="3">
    <source>
        <dbReference type="PROSITE" id="PS51186"/>
    </source>
</evidence>
<accession>A0A4R6UG64</accession>
<dbReference type="InterPro" id="IPR016181">
    <property type="entry name" value="Acyl_CoA_acyltransferase"/>
</dbReference>
<dbReference type="PANTHER" id="PTHR43072">
    <property type="entry name" value="N-ACETYLTRANSFERASE"/>
    <property type="match status" value="1"/>
</dbReference>
<dbReference type="EMBL" id="SNYM01000017">
    <property type="protein sequence ID" value="TDQ45800.1"/>
    <property type="molecule type" value="Genomic_DNA"/>
</dbReference>
<keyword evidence="2" id="KW-0012">Acyltransferase</keyword>
<feature type="domain" description="N-acetyltransferase" evidence="3">
    <location>
        <begin position="7"/>
        <end position="164"/>
    </location>
</feature>
<evidence type="ECO:0000256" key="1">
    <source>
        <dbReference type="ARBA" id="ARBA00022679"/>
    </source>
</evidence>
<name>A0A4R6UG64_9GAMM</name>
<dbReference type="GO" id="GO:0016747">
    <property type="term" value="F:acyltransferase activity, transferring groups other than amino-acyl groups"/>
    <property type="evidence" value="ECO:0007669"/>
    <property type="project" value="InterPro"/>
</dbReference>
<sequence length="165" mass="18529">MSEQSGWHLRAMLASDADSVLRIFAEGIATGIATFETTCPDWQGFDQRFLSSPRLVAEDHRGVIGWAVLSPFSSRACYQGVAEISVYVAQAHAGKGIGKALLQRLVELAEQQGFWTLQATILRINDASIRLHEQCGFRRVGFRERIAERNGQWLDTVLLERRRPD</sequence>
<reference evidence="4 5" key="1">
    <citation type="submission" date="2019-03" db="EMBL/GenBank/DDBJ databases">
        <title>Genomic Encyclopedia of Type Strains, Phase IV (KMG-IV): sequencing the most valuable type-strain genomes for metagenomic binning, comparative biology and taxonomic classification.</title>
        <authorList>
            <person name="Goeker M."/>
        </authorList>
    </citation>
    <scope>NUCLEOTIDE SEQUENCE [LARGE SCALE GENOMIC DNA]</scope>
    <source>
        <strain evidence="4 5">DSM 103792</strain>
    </source>
</reference>
<keyword evidence="1 4" id="KW-0808">Transferase</keyword>
<comment type="caution">
    <text evidence="4">The sequence shown here is derived from an EMBL/GenBank/DDBJ whole genome shotgun (WGS) entry which is preliminary data.</text>
</comment>
<dbReference type="SUPFAM" id="SSF55729">
    <property type="entry name" value="Acyl-CoA N-acyltransferases (Nat)"/>
    <property type="match status" value="1"/>
</dbReference>
<dbReference type="Gene3D" id="3.40.630.30">
    <property type="match status" value="1"/>
</dbReference>
<organism evidence="4 5">
    <name type="scientific">Permianibacter aggregans</name>
    <dbReference type="NCBI Taxonomy" id="1510150"/>
    <lineage>
        <taxon>Bacteria</taxon>
        <taxon>Pseudomonadati</taxon>
        <taxon>Pseudomonadota</taxon>
        <taxon>Gammaproteobacteria</taxon>
        <taxon>Pseudomonadales</taxon>
        <taxon>Pseudomonadaceae</taxon>
        <taxon>Permianibacter</taxon>
    </lineage>
</organism>
<dbReference type="Pfam" id="PF00583">
    <property type="entry name" value="Acetyltransf_1"/>
    <property type="match status" value="1"/>
</dbReference>
<dbReference type="InterPro" id="IPR000182">
    <property type="entry name" value="GNAT_dom"/>
</dbReference>
<protein>
    <submittedName>
        <fullName evidence="4">Phosphinothricin acetyltransferase</fullName>
    </submittedName>
</protein>
<proteinExistence type="predicted"/>
<dbReference type="PROSITE" id="PS51186">
    <property type="entry name" value="GNAT"/>
    <property type="match status" value="1"/>
</dbReference>